<feature type="compositionally biased region" description="Acidic residues" evidence="1">
    <location>
        <begin position="184"/>
        <end position="208"/>
    </location>
</feature>
<organism evidence="3 4">
    <name type="scientific">Mucilaginibacter yixingensis</name>
    <dbReference type="NCBI Taxonomy" id="1295612"/>
    <lineage>
        <taxon>Bacteria</taxon>
        <taxon>Pseudomonadati</taxon>
        <taxon>Bacteroidota</taxon>
        <taxon>Sphingobacteriia</taxon>
        <taxon>Sphingobacteriales</taxon>
        <taxon>Sphingobacteriaceae</taxon>
        <taxon>Mucilaginibacter</taxon>
    </lineage>
</organism>
<accession>A0A2T5JCC2</accession>
<gene>
    <name evidence="3" type="ORF">C8P68_102131</name>
</gene>
<feature type="compositionally biased region" description="Acidic residues" evidence="1">
    <location>
        <begin position="161"/>
        <end position="174"/>
    </location>
</feature>
<evidence type="ECO:0000313" key="3">
    <source>
        <dbReference type="EMBL" id="PTQ99315.1"/>
    </source>
</evidence>
<dbReference type="Proteomes" id="UP000244168">
    <property type="component" value="Unassembled WGS sequence"/>
</dbReference>
<keyword evidence="4" id="KW-1185">Reference proteome</keyword>
<dbReference type="RefSeq" id="WP_107827250.1">
    <property type="nucleotide sequence ID" value="NZ_CP160205.1"/>
</dbReference>
<dbReference type="SUPFAM" id="SSF159941">
    <property type="entry name" value="MM3350-like"/>
    <property type="match status" value="1"/>
</dbReference>
<dbReference type="Gene3D" id="3.10.290.30">
    <property type="entry name" value="MM3350-like"/>
    <property type="match status" value="1"/>
</dbReference>
<evidence type="ECO:0000313" key="4">
    <source>
        <dbReference type="Proteomes" id="UP000244168"/>
    </source>
</evidence>
<dbReference type="Pfam" id="PF07929">
    <property type="entry name" value="PRiA4_ORF3"/>
    <property type="match status" value="1"/>
</dbReference>
<evidence type="ECO:0000259" key="2">
    <source>
        <dbReference type="Pfam" id="PF07929"/>
    </source>
</evidence>
<name>A0A2T5JCC2_9SPHI</name>
<dbReference type="OrthoDB" id="666725at2"/>
<feature type="domain" description="Plasmid pRiA4b Orf3-like" evidence="2">
    <location>
        <begin position="3"/>
        <end position="133"/>
    </location>
</feature>
<reference evidence="3 4" key="1">
    <citation type="submission" date="2018-04" db="EMBL/GenBank/DDBJ databases">
        <title>Genomic Encyclopedia of Archaeal and Bacterial Type Strains, Phase II (KMG-II): from individual species to whole genera.</title>
        <authorList>
            <person name="Goeker M."/>
        </authorList>
    </citation>
    <scope>NUCLEOTIDE SEQUENCE [LARGE SCALE GENOMIC DNA]</scope>
    <source>
        <strain evidence="3 4">DSM 26809</strain>
    </source>
</reference>
<protein>
    <submittedName>
        <fullName evidence="3">PRiA4b ORF-3-like protein</fullName>
    </submittedName>
</protein>
<proteinExistence type="predicted"/>
<dbReference type="InterPro" id="IPR012912">
    <property type="entry name" value="Plasmid_pRiA4b_Orf3-like"/>
</dbReference>
<dbReference type="InterPro" id="IPR024047">
    <property type="entry name" value="MM3350-like_sf"/>
</dbReference>
<feature type="region of interest" description="Disordered" evidence="1">
    <location>
        <begin position="161"/>
        <end position="219"/>
    </location>
</feature>
<dbReference type="PANTHER" id="PTHR41878">
    <property type="entry name" value="LEXA REPRESSOR-RELATED"/>
    <property type="match status" value="1"/>
</dbReference>
<feature type="compositionally biased region" description="Basic and acidic residues" evidence="1">
    <location>
        <begin position="209"/>
        <end position="219"/>
    </location>
</feature>
<dbReference type="AlphaFoldDB" id="A0A2T5JCC2"/>
<dbReference type="PANTHER" id="PTHR41878:SF1">
    <property type="entry name" value="TNPR PROTEIN"/>
    <property type="match status" value="1"/>
</dbReference>
<evidence type="ECO:0000256" key="1">
    <source>
        <dbReference type="SAM" id="MobiDB-lite"/>
    </source>
</evidence>
<dbReference type="EMBL" id="QAOQ01000002">
    <property type="protein sequence ID" value="PTQ99315.1"/>
    <property type="molecule type" value="Genomic_DNA"/>
</dbReference>
<sequence>MAIYKFRVTFEDYDDVVREIDIKSNQTFLDLHKIIQQSTGYNAELPSSFYVSNDQWTKGEEITYLPNQKRIDRGIALMEKVKLSSFIDDPHQKFYYTYNFDRPYDFHVELIKILDDAPGVTYPIIAKSTGEAPRQLTAASFNPTTAPADNEDFDFLNEMEYAPEDAEDFDELRDDSESASSGSSDEEEEEDNDDMDEFSDNENYDDEDHGGGRGRHDDY</sequence>
<comment type="caution">
    <text evidence="3">The sequence shown here is derived from an EMBL/GenBank/DDBJ whole genome shotgun (WGS) entry which is preliminary data.</text>
</comment>